<dbReference type="InterPro" id="IPR027417">
    <property type="entry name" value="P-loop_NTPase"/>
</dbReference>
<dbReference type="InterPro" id="IPR035412">
    <property type="entry name" value="Terminase_L_N"/>
</dbReference>
<dbReference type="NCBIfam" id="TIGR01547">
    <property type="entry name" value="phage_term_2"/>
    <property type="match status" value="1"/>
</dbReference>
<dbReference type="InterPro" id="IPR052380">
    <property type="entry name" value="Viral_DNA_packaging_terminase"/>
</dbReference>
<dbReference type="PANTHER" id="PTHR39184">
    <property type="match status" value="1"/>
</dbReference>
<protein>
    <submittedName>
        <fullName evidence="3">XtmB Phage terminase large subunit</fullName>
    </submittedName>
</protein>
<dbReference type="PANTHER" id="PTHR39184:SF1">
    <property type="entry name" value="PBSX PHAGE TERMINASE LARGE SUBUNIT"/>
    <property type="match status" value="1"/>
</dbReference>
<sequence length="398" mass="45234">MIIVKNKYKALGSDSRYYIVSGGRGSGKSYSVNLFLLLLTYESGHTILFTRYTLTSAHISIIPEFIDKIETAQLQNDFYITKDEIINLTTGSKILFKGIKTGSGTQTANLKSLAGVTTWVLDEAEELIDEDIFDKIDLSIRHQTIQNRIILILNPATKEHFIYNRFFENRAIQEGSNTTTKDTTYIHTTYLDNKENLSESFINQIERIKTSNPSKYKHVILGGWLDKAEGVVFTNWSIGTFNPDNLQTSFGQDYGYSIDPTTLIEVAIDKKNKKIYVKECYCKTRLTTSEIASLNSTHAIRKLIIGDNAEGRLIDELRAKGNNIVRCDKPPIEFGVSLMQDFEIIVDTESTNIVKEMNNYVYLDKGSKLYVDKWNHCIDAIRYNVVYHLGSSFGISIR</sequence>
<accession>A0A6J5MUT4</accession>
<evidence type="ECO:0000259" key="1">
    <source>
        <dbReference type="Pfam" id="PF04466"/>
    </source>
</evidence>
<dbReference type="Gene3D" id="3.40.50.300">
    <property type="entry name" value="P-loop containing nucleotide triphosphate hydrolases"/>
    <property type="match status" value="1"/>
</dbReference>
<evidence type="ECO:0000313" key="5">
    <source>
        <dbReference type="EMBL" id="CAB4188188.1"/>
    </source>
</evidence>
<feature type="domain" description="Phage terminase large subunit N-terminal" evidence="1">
    <location>
        <begin position="16"/>
        <end position="222"/>
    </location>
</feature>
<evidence type="ECO:0000313" key="6">
    <source>
        <dbReference type="EMBL" id="CAB4220468.1"/>
    </source>
</evidence>
<dbReference type="EMBL" id="LR797498">
    <property type="protein sequence ID" value="CAB4220468.1"/>
    <property type="molecule type" value="Genomic_DNA"/>
</dbReference>
<evidence type="ECO:0000313" key="3">
    <source>
        <dbReference type="EMBL" id="CAB4148863.1"/>
    </source>
</evidence>
<organism evidence="3">
    <name type="scientific">uncultured Caudovirales phage</name>
    <dbReference type="NCBI Taxonomy" id="2100421"/>
    <lineage>
        <taxon>Viruses</taxon>
        <taxon>Duplodnaviria</taxon>
        <taxon>Heunggongvirae</taxon>
        <taxon>Uroviricota</taxon>
        <taxon>Caudoviricetes</taxon>
        <taxon>Peduoviridae</taxon>
        <taxon>Maltschvirus</taxon>
        <taxon>Maltschvirus maltsch</taxon>
    </lineage>
</organism>
<dbReference type="InterPro" id="IPR035413">
    <property type="entry name" value="Terminase_L_C"/>
</dbReference>
<dbReference type="Pfam" id="PF04466">
    <property type="entry name" value="Terminase_3"/>
    <property type="match status" value="1"/>
</dbReference>
<evidence type="ECO:0000313" key="4">
    <source>
        <dbReference type="EMBL" id="CAB4179118.1"/>
    </source>
</evidence>
<dbReference type="EMBL" id="LR797121">
    <property type="protein sequence ID" value="CAB4188188.1"/>
    <property type="molecule type" value="Genomic_DNA"/>
</dbReference>
<feature type="domain" description="Phage terminase large subunit C-terminal" evidence="2">
    <location>
        <begin position="253"/>
        <end position="385"/>
    </location>
</feature>
<name>A0A6J5MUT4_9CAUD</name>
<dbReference type="InterPro" id="IPR006437">
    <property type="entry name" value="Phage_terminase_lsu"/>
</dbReference>
<dbReference type="Gene3D" id="3.30.420.280">
    <property type="match status" value="1"/>
</dbReference>
<dbReference type="EMBL" id="LR796974">
    <property type="protein sequence ID" value="CAB4179118.1"/>
    <property type="molecule type" value="Genomic_DNA"/>
</dbReference>
<gene>
    <name evidence="4" type="ORF">UFOVP1027_38</name>
    <name evidence="5" type="ORF">UFOVP1182_4</name>
    <name evidence="6" type="ORF">UFOVP1632_20</name>
    <name evidence="3" type="ORF">UFOVP530_38</name>
</gene>
<evidence type="ECO:0000259" key="2">
    <source>
        <dbReference type="Pfam" id="PF17288"/>
    </source>
</evidence>
<dbReference type="EMBL" id="LR796504">
    <property type="protein sequence ID" value="CAB4148863.1"/>
    <property type="molecule type" value="Genomic_DNA"/>
</dbReference>
<dbReference type="Pfam" id="PF17288">
    <property type="entry name" value="Terminase_3C"/>
    <property type="match status" value="1"/>
</dbReference>
<proteinExistence type="predicted"/>
<reference evidence="3" key="1">
    <citation type="submission" date="2020-04" db="EMBL/GenBank/DDBJ databases">
        <authorList>
            <person name="Chiriac C."/>
            <person name="Salcher M."/>
            <person name="Ghai R."/>
            <person name="Kavagutti S V."/>
        </authorList>
    </citation>
    <scope>NUCLEOTIDE SEQUENCE</scope>
</reference>
<dbReference type="SUPFAM" id="SSF52540">
    <property type="entry name" value="P-loop containing nucleoside triphosphate hydrolases"/>
    <property type="match status" value="1"/>
</dbReference>